<dbReference type="AlphaFoldDB" id="A0A077QN19"/>
<dbReference type="EMBL" id="CBTB010000195">
    <property type="protein sequence ID" value="CDH33671.1"/>
    <property type="molecule type" value="Genomic_DNA"/>
</dbReference>
<gene>
    <name evidence="1" type="ORF">XBI1_2740064</name>
</gene>
<sequence>MSLLFETDVQLSWSFRVTTTAYFLSPLRLNGILCLEHLFYKSNHGAIFYVSDKEYNFMSDNIVVVIDIAKLKFMDRVKQRSTTFRLR</sequence>
<evidence type="ECO:0000313" key="1">
    <source>
        <dbReference type="EMBL" id="CDH33671.1"/>
    </source>
</evidence>
<proteinExistence type="predicted"/>
<name>A0A077QN19_XENBV</name>
<accession>A0A077QN19</accession>
<reference evidence="1" key="1">
    <citation type="submission" date="2013-07" db="EMBL/GenBank/DDBJ databases">
        <title>Sub-species coevolution in mutualistic symbiosis.</title>
        <authorList>
            <person name="Murfin K."/>
            <person name="Klassen J."/>
            <person name="Lee M."/>
            <person name="Forst S."/>
            <person name="Stock P."/>
            <person name="Goodrich-Blair H."/>
        </authorList>
    </citation>
    <scope>NUCLEOTIDE SEQUENCE [LARGE SCALE GENOMIC DNA]</scope>
    <source>
        <strain evidence="1">Intermedium</strain>
    </source>
</reference>
<evidence type="ECO:0000313" key="2">
    <source>
        <dbReference type="Proteomes" id="UP000028480"/>
    </source>
</evidence>
<protein>
    <submittedName>
        <fullName evidence="1">Uncharacterized protein</fullName>
    </submittedName>
</protein>
<comment type="caution">
    <text evidence="1">The sequence shown here is derived from an EMBL/GenBank/DDBJ whole genome shotgun (WGS) entry which is preliminary data.</text>
</comment>
<dbReference type="HOGENOM" id="CLU_2482568_0_0_6"/>
<organism evidence="1 2">
    <name type="scientific">Xenorhabdus bovienii str. Intermedium</name>
    <dbReference type="NCBI Taxonomy" id="1379677"/>
    <lineage>
        <taxon>Bacteria</taxon>
        <taxon>Pseudomonadati</taxon>
        <taxon>Pseudomonadota</taxon>
        <taxon>Gammaproteobacteria</taxon>
        <taxon>Enterobacterales</taxon>
        <taxon>Morganellaceae</taxon>
        <taxon>Xenorhabdus</taxon>
    </lineage>
</organism>
<dbReference type="Proteomes" id="UP000028480">
    <property type="component" value="Unassembled WGS sequence"/>
</dbReference>